<dbReference type="RefSeq" id="WP_100379273.1">
    <property type="nucleotide sequence ID" value="NZ_CBCSBW010000002.1"/>
</dbReference>
<dbReference type="InterPro" id="IPR023214">
    <property type="entry name" value="HAD_sf"/>
</dbReference>
<comment type="caution">
    <text evidence="5">The sequence shown here is derived from an EMBL/GenBank/DDBJ whole genome shotgun (WGS) entry which is preliminary data.</text>
</comment>
<dbReference type="Proteomes" id="UP000229366">
    <property type="component" value="Unassembled WGS sequence"/>
</dbReference>
<dbReference type="Pfam" id="PF13419">
    <property type="entry name" value="HAD_2"/>
    <property type="match status" value="1"/>
</dbReference>
<dbReference type="PANTHER" id="PTHR46193:SF9">
    <property type="entry name" value="HALOACID DEHALOGENASE-LIKE HYDROLASE DOMAIN-CONTAINING PROTEIN SGPP"/>
    <property type="match status" value="1"/>
</dbReference>
<dbReference type="InterPro" id="IPR051600">
    <property type="entry name" value="Beta-PGM-like"/>
</dbReference>
<comment type="cofactor">
    <cofactor evidence="1">
        <name>Mg(2+)</name>
        <dbReference type="ChEBI" id="CHEBI:18420"/>
    </cofactor>
</comment>
<comment type="similarity">
    <text evidence="2">Belongs to the HAD-like hydrolase superfamily. CbbY/CbbZ/Gph/YieH family.</text>
</comment>
<reference evidence="5 6" key="1">
    <citation type="submission" date="2017-11" db="EMBL/GenBank/DDBJ databases">
        <title>Genomic Encyclopedia of Type Strains, Phase III (KMG-III): the genomes of soil and plant-associated and newly described type strains.</title>
        <authorList>
            <person name="Whitman W."/>
        </authorList>
    </citation>
    <scope>NUCLEOTIDE SEQUENCE [LARGE SCALE GENOMIC DNA]</scope>
    <source>
        <strain evidence="5 6">UB-Domo-W1</strain>
    </source>
</reference>
<keyword evidence="6" id="KW-1185">Reference proteome</keyword>
<evidence type="ECO:0000313" key="5">
    <source>
        <dbReference type="EMBL" id="PJI79930.1"/>
    </source>
</evidence>
<dbReference type="GO" id="GO:0046872">
    <property type="term" value="F:metal ion binding"/>
    <property type="evidence" value="ECO:0007669"/>
    <property type="project" value="UniProtKB-KW"/>
</dbReference>
<dbReference type="SFLD" id="SFLDG01129">
    <property type="entry name" value="C1.5:_HAD__Beta-PGM__Phosphata"/>
    <property type="match status" value="1"/>
</dbReference>
<dbReference type="InterPro" id="IPR023198">
    <property type="entry name" value="PGP-like_dom2"/>
</dbReference>
<dbReference type="InterPro" id="IPR041492">
    <property type="entry name" value="HAD_2"/>
</dbReference>
<evidence type="ECO:0000256" key="1">
    <source>
        <dbReference type="ARBA" id="ARBA00001946"/>
    </source>
</evidence>
<dbReference type="InterPro" id="IPR006439">
    <property type="entry name" value="HAD-SF_hydro_IA"/>
</dbReference>
<name>A0A2M8VR33_9BURK</name>
<organism evidence="5 6">
    <name type="scientific">Polynucleobacter brandtiae</name>
    <dbReference type="NCBI Taxonomy" id="1938816"/>
    <lineage>
        <taxon>Bacteria</taxon>
        <taxon>Pseudomonadati</taxon>
        <taxon>Pseudomonadota</taxon>
        <taxon>Betaproteobacteria</taxon>
        <taxon>Burkholderiales</taxon>
        <taxon>Burkholderiaceae</taxon>
        <taxon>Polynucleobacter</taxon>
    </lineage>
</organism>
<proteinExistence type="inferred from homology"/>
<dbReference type="OrthoDB" id="5293434at2"/>
<dbReference type="AlphaFoldDB" id="A0A2M8VR33"/>
<dbReference type="Gene3D" id="1.10.150.240">
    <property type="entry name" value="Putative phosphatase, domain 2"/>
    <property type="match status" value="1"/>
</dbReference>
<dbReference type="NCBIfam" id="TIGR01549">
    <property type="entry name" value="HAD-SF-IA-v1"/>
    <property type="match status" value="1"/>
</dbReference>
<keyword evidence="5" id="KW-0378">Hydrolase</keyword>
<keyword evidence="4" id="KW-0460">Magnesium</keyword>
<keyword evidence="3" id="KW-0479">Metal-binding</keyword>
<evidence type="ECO:0000313" key="6">
    <source>
        <dbReference type="Proteomes" id="UP000229366"/>
    </source>
</evidence>
<evidence type="ECO:0000256" key="3">
    <source>
        <dbReference type="ARBA" id="ARBA00022723"/>
    </source>
</evidence>
<evidence type="ECO:0000256" key="4">
    <source>
        <dbReference type="ARBA" id="ARBA00022842"/>
    </source>
</evidence>
<dbReference type="NCBIfam" id="TIGR01509">
    <property type="entry name" value="HAD-SF-IA-v3"/>
    <property type="match status" value="1"/>
</dbReference>
<dbReference type="SFLD" id="SFLDG01135">
    <property type="entry name" value="C1.5.6:_HAD__Beta-PGM__Phospha"/>
    <property type="match status" value="1"/>
</dbReference>
<dbReference type="Gene3D" id="3.40.50.1000">
    <property type="entry name" value="HAD superfamily/HAD-like"/>
    <property type="match status" value="1"/>
</dbReference>
<accession>A0A2M8VR33</accession>
<dbReference type="PANTHER" id="PTHR46193">
    <property type="entry name" value="6-PHOSPHOGLUCONATE PHOSPHATASE"/>
    <property type="match status" value="1"/>
</dbReference>
<dbReference type="EMBL" id="PGTX01000002">
    <property type="protein sequence ID" value="PJI79930.1"/>
    <property type="molecule type" value="Genomic_DNA"/>
</dbReference>
<dbReference type="SUPFAM" id="SSF56784">
    <property type="entry name" value="HAD-like"/>
    <property type="match status" value="1"/>
</dbReference>
<protein>
    <submittedName>
        <fullName evidence="5">HAD superfamily hydrolase (TIGR01509 family)/HAD superfamily hydrolase (TIGR01549 family)</fullName>
    </submittedName>
</protein>
<sequence length="211" mass="23777">MNKIKCIVFDMDGVLIDARDWHYEALNQALRIFGHEISRHDHLVTYDGLPTLKKLEILSSYSNLPKQLHPFINELKQIFTLDITLAKCRPTFCHEYALAKLKTNGYKLAVCSNSVRDTITSMLTKAGIINLFDFYLSNQDVGKSKPDPEIYTKAIERFGISPSECLVLEDNVNGIKAATDAGAHVMQIHQVTDVNYLNIANFIKKIESAAC</sequence>
<dbReference type="GO" id="GO:0016787">
    <property type="term" value="F:hydrolase activity"/>
    <property type="evidence" value="ECO:0007669"/>
    <property type="project" value="UniProtKB-KW"/>
</dbReference>
<dbReference type="SFLD" id="SFLDS00003">
    <property type="entry name" value="Haloacid_Dehalogenase"/>
    <property type="match status" value="1"/>
</dbReference>
<dbReference type="InterPro" id="IPR036412">
    <property type="entry name" value="HAD-like_sf"/>
</dbReference>
<evidence type="ECO:0000256" key="2">
    <source>
        <dbReference type="ARBA" id="ARBA00006171"/>
    </source>
</evidence>
<gene>
    <name evidence="5" type="ORF">B0G85_0913</name>
</gene>